<reference evidence="1 2" key="1">
    <citation type="submission" date="2014-02" db="EMBL/GenBank/DDBJ databases">
        <title>The small core and large imbalanced accessory genome model reveals a collaborative survival strategy of Sorangium cellulosum strains in nature.</title>
        <authorList>
            <person name="Han K."/>
            <person name="Peng R."/>
            <person name="Blom J."/>
            <person name="Li Y.-Z."/>
        </authorList>
    </citation>
    <scope>NUCLEOTIDE SEQUENCE [LARGE SCALE GENOMIC DNA]</scope>
    <source>
        <strain evidence="1 2">So0157-25</strain>
    </source>
</reference>
<proteinExistence type="predicted"/>
<dbReference type="EMBL" id="JELY01001169">
    <property type="protein sequence ID" value="KYF56666.1"/>
    <property type="molecule type" value="Genomic_DNA"/>
</dbReference>
<evidence type="ECO:0000313" key="2">
    <source>
        <dbReference type="Proteomes" id="UP000075420"/>
    </source>
</evidence>
<organism evidence="1 2">
    <name type="scientific">Sorangium cellulosum</name>
    <name type="common">Polyangium cellulosum</name>
    <dbReference type="NCBI Taxonomy" id="56"/>
    <lineage>
        <taxon>Bacteria</taxon>
        <taxon>Pseudomonadati</taxon>
        <taxon>Myxococcota</taxon>
        <taxon>Polyangia</taxon>
        <taxon>Polyangiales</taxon>
        <taxon>Polyangiaceae</taxon>
        <taxon>Sorangium</taxon>
    </lineage>
</organism>
<protein>
    <submittedName>
        <fullName evidence="1">Uncharacterized protein</fullName>
    </submittedName>
</protein>
<dbReference type="AlphaFoldDB" id="A0A150PM83"/>
<comment type="caution">
    <text evidence="1">The sequence shown here is derived from an EMBL/GenBank/DDBJ whole genome shotgun (WGS) entry which is preliminary data.</text>
</comment>
<dbReference type="Proteomes" id="UP000075420">
    <property type="component" value="Unassembled WGS sequence"/>
</dbReference>
<name>A0A150PM83_SORCE</name>
<evidence type="ECO:0000313" key="1">
    <source>
        <dbReference type="EMBL" id="KYF56666.1"/>
    </source>
</evidence>
<gene>
    <name evidence="1" type="ORF">BE08_04480</name>
</gene>
<sequence length="488" mass="52590">MFTPFTVRVAAPDATRLDLADLVNARTNEVEVTADINHRPIRVWTVRSAPDRVESVYVVGHADGACCPLVSGIVEQVAGDPAFQGAWFTYGAGMISAADPAQARRLHEMDRKLTEVAARSECSGQVVLQTMDTDEIAQSSARMVEIGAKLFQGAADAGRPVLLWHAPSDSLPRFVPVTVGAGKAPLTIELGLDELQIPPEVRSGLTLDGVGKYIAEVTERLGYIERLLGLADAIHALGGRSPDAIRHFRLEFGGGRIDDARAEVLAATARLRSALTYAERLAAAYELVGLDASESRRFGASVQESLRTNQRALAQVGAASLSSPDNRAEFDDVTFTASQSPISGEKVRSLRSERNLLKAELSRAKQLRQKPRRDPMPVLIDAFLRGWPATFSSADGDKAFDAWVQAEQKRVWGLVETRLNAAGASFSDAGRALLLSNVMFRARLDATGKRVLVTPTFILSGPGFQVADTGAGVVRYESATAEQNVLGW</sequence>
<accession>A0A150PM83</accession>